<evidence type="ECO:0000256" key="7">
    <source>
        <dbReference type="ARBA" id="ARBA00034078"/>
    </source>
</evidence>
<evidence type="ECO:0000313" key="12">
    <source>
        <dbReference type="Proteomes" id="UP001595617"/>
    </source>
</evidence>
<evidence type="ECO:0000256" key="6">
    <source>
        <dbReference type="ARBA" id="ARBA00023014"/>
    </source>
</evidence>
<dbReference type="Gene3D" id="1.10.10.1100">
    <property type="entry name" value="BFD-like [2Fe-2S]-binding domain"/>
    <property type="match status" value="1"/>
</dbReference>
<keyword evidence="5" id="KW-0408">Iron</keyword>
<keyword evidence="2" id="KW-0001">2Fe-2S</keyword>
<dbReference type="PANTHER" id="PTHR37424:SF1">
    <property type="entry name" value="BACTERIOFERRITIN-ASSOCIATED FERREDOXIN"/>
    <property type="match status" value="1"/>
</dbReference>
<comment type="cofactor">
    <cofactor evidence="7">
        <name>[2Fe-2S] cluster</name>
        <dbReference type="ChEBI" id="CHEBI:190135"/>
    </cofactor>
</comment>
<dbReference type="Proteomes" id="UP001595617">
    <property type="component" value="Unassembled WGS sequence"/>
</dbReference>
<dbReference type="RefSeq" id="WP_380693323.1">
    <property type="nucleotide sequence ID" value="NZ_JBHRYR010000002.1"/>
</dbReference>
<protein>
    <recommendedName>
        <fullName evidence="8">Bacterioferritin-associated ferredoxin</fullName>
    </recommendedName>
</protein>
<evidence type="ECO:0000313" key="11">
    <source>
        <dbReference type="EMBL" id="MFC3851849.1"/>
    </source>
</evidence>
<dbReference type="InterPro" id="IPR007419">
    <property type="entry name" value="BFD-like_2Fe2S-bd_dom"/>
</dbReference>
<accession>A0ABV7ZTF5</accession>
<evidence type="ECO:0000259" key="10">
    <source>
        <dbReference type="Pfam" id="PF04324"/>
    </source>
</evidence>
<dbReference type="InterPro" id="IPR041854">
    <property type="entry name" value="BFD-like_2Fe2S-bd_dom_sf"/>
</dbReference>
<proteinExistence type="inferred from homology"/>
<comment type="caution">
    <text evidence="11">The sequence shown here is derived from an EMBL/GenBank/DDBJ whole genome shotgun (WGS) entry which is preliminary data.</text>
</comment>
<evidence type="ECO:0000256" key="4">
    <source>
        <dbReference type="ARBA" id="ARBA00022982"/>
    </source>
</evidence>
<name>A0ABV7ZTF5_9GAMM</name>
<dbReference type="InterPro" id="IPR052371">
    <property type="entry name" value="BFD-associated_ferredoxin"/>
</dbReference>
<sequence length="65" mass="7070">MYVCICKGITERQIEETIVSGAAHDLRDVRNVLGVATVCGKCACHARAVVQETHQKIGFWTPNAA</sequence>
<dbReference type="PANTHER" id="PTHR37424">
    <property type="entry name" value="BACTERIOFERRITIN-ASSOCIATED FERREDOXIN"/>
    <property type="match status" value="1"/>
</dbReference>
<keyword evidence="1" id="KW-0813">Transport</keyword>
<dbReference type="EMBL" id="JBHRYR010000002">
    <property type="protein sequence ID" value="MFC3851849.1"/>
    <property type="molecule type" value="Genomic_DNA"/>
</dbReference>
<evidence type="ECO:0000256" key="5">
    <source>
        <dbReference type="ARBA" id="ARBA00023004"/>
    </source>
</evidence>
<evidence type="ECO:0000256" key="8">
    <source>
        <dbReference type="ARBA" id="ARBA00039386"/>
    </source>
</evidence>
<evidence type="ECO:0000256" key="3">
    <source>
        <dbReference type="ARBA" id="ARBA00022723"/>
    </source>
</evidence>
<evidence type="ECO:0000256" key="2">
    <source>
        <dbReference type="ARBA" id="ARBA00022714"/>
    </source>
</evidence>
<keyword evidence="3" id="KW-0479">Metal-binding</keyword>
<comment type="similarity">
    <text evidence="9">Belongs to the Bfd family.</text>
</comment>
<evidence type="ECO:0000256" key="1">
    <source>
        <dbReference type="ARBA" id="ARBA00022448"/>
    </source>
</evidence>
<keyword evidence="4" id="KW-0249">Electron transport</keyword>
<organism evidence="11 12">
    <name type="scientific">Saccharospirillum mangrovi</name>
    <dbReference type="NCBI Taxonomy" id="2161747"/>
    <lineage>
        <taxon>Bacteria</taxon>
        <taxon>Pseudomonadati</taxon>
        <taxon>Pseudomonadota</taxon>
        <taxon>Gammaproteobacteria</taxon>
        <taxon>Oceanospirillales</taxon>
        <taxon>Saccharospirillaceae</taxon>
        <taxon>Saccharospirillum</taxon>
    </lineage>
</organism>
<evidence type="ECO:0000256" key="9">
    <source>
        <dbReference type="ARBA" id="ARBA00046332"/>
    </source>
</evidence>
<dbReference type="Pfam" id="PF04324">
    <property type="entry name" value="Fer2_BFD"/>
    <property type="match status" value="1"/>
</dbReference>
<keyword evidence="12" id="KW-1185">Reference proteome</keyword>
<keyword evidence="6" id="KW-0411">Iron-sulfur</keyword>
<reference evidence="12" key="1">
    <citation type="journal article" date="2019" name="Int. J. Syst. Evol. Microbiol.">
        <title>The Global Catalogue of Microorganisms (GCM) 10K type strain sequencing project: providing services to taxonomists for standard genome sequencing and annotation.</title>
        <authorList>
            <consortium name="The Broad Institute Genomics Platform"/>
            <consortium name="The Broad Institute Genome Sequencing Center for Infectious Disease"/>
            <person name="Wu L."/>
            <person name="Ma J."/>
        </authorList>
    </citation>
    <scope>NUCLEOTIDE SEQUENCE [LARGE SCALE GENOMIC DNA]</scope>
    <source>
        <strain evidence="12">IBRC 10765</strain>
    </source>
</reference>
<feature type="domain" description="BFD-like [2Fe-2S]-binding" evidence="10">
    <location>
        <begin position="2"/>
        <end position="52"/>
    </location>
</feature>
<gene>
    <name evidence="11" type="ORF">ACFOOG_03290</name>
</gene>